<evidence type="ECO:0000256" key="1">
    <source>
        <dbReference type="SAM" id="MobiDB-lite"/>
    </source>
</evidence>
<evidence type="ECO:0000313" key="3">
    <source>
        <dbReference type="EMBL" id="ABA81407.2"/>
    </source>
</evidence>
<dbReference type="PATRIC" id="fig|272943.9.peg.4238"/>
<keyword evidence="4" id="KW-1185">Reference proteome</keyword>
<dbReference type="KEGG" id="rsp:RSP_3793"/>
<dbReference type="STRING" id="272943.RSP_3793"/>
<name>Q3IVM7_CERS4</name>
<dbReference type="Proteomes" id="UP000002703">
    <property type="component" value="Chromosome 2"/>
</dbReference>
<dbReference type="OrthoDB" id="3483205at2"/>
<dbReference type="AlphaFoldDB" id="Q3IVM7"/>
<sequence>MPAASAGTAPPATGFAQDTGAVAGGKPRRIQLSRAKGWRMPPGAVKVDRSTKWGNPFVVNHPGGALEKPMDPALAVQSFRMLLEKEGCWSPVPLPWPKGKIPAQWTTVEDVIRELRGKDLACWCQPGAPCHADVLLEIANG</sequence>
<dbReference type="eggNOG" id="ENOG5033162">
    <property type="taxonomic scope" value="Bacteria"/>
</dbReference>
<evidence type="ECO:0000259" key="2">
    <source>
        <dbReference type="Pfam" id="PF14216"/>
    </source>
</evidence>
<accession>Q3IVM7</accession>
<dbReference type="Pfam" id="PF14216">
    <property type="entry name" value="DUF4326"/>
    <property type="match status" value="1"/>
</dbReference>
<evidence type="ECO:0000313" key="4">
    <source>
        <dbReference type="Proteomes" id="UP000002703"/>
    </source>
</evidence>
<protein>
    <recommendedName>
        <fullName evidence="2">DUF4326 domain-containing protein</fullName>
    </recommendedName>
</protein>
<dbReference type="EnsemblBacteria" id="ABA81407">
    <property type="protein sequence ID" value="ABA81407"/>
    <property type="gene ID" value="RSP_3793"/>
</dbReference>
<dbReference type="EMBL" id="CP000144">
    <property type="protein sequence ID" value="ABA81407.2"/>
    <property type="molecule type" value="Genomic_DNA"/>
</dbReference>
<reference evidence="4" key="1">
    <citation type="submission" date="2005-09" db="EMBL/GenBank/DDBJ databases">
        <title>Complete sequence of chromosome 2 of Rhodobacter sphaeroides 2.4.1.</title>
        <authorList>
            <person name="Copeland A."/>
            <person name="Lucas S."/>
            <person name="Lapidus A."/>
            <person name="Barry K."/>
            <person name="Detter J.C."/>
            <person name="Glavina T."/>
            <person name="Hammon N."/>
            <person name="Israni S."/>
            <person name="Pitluck S."/>
            <person name="Richardson P."/>
            <person name="Mackenzie C."/>
            <person name="Choudhary M."/>
            <person name="Larimer F."/>
            <person name="Hauser L.J."/>
            <person name="Land M."/>
            <person name="Donohue T.J."/>
            <person name="Kaplan S."/>
        </authorList>
    </citation>
    <scope>NUCLEOTIDE SEQUENCE [LARGE SCALE GENOMIC DNA]</scope>
    <source>
        <strain evidence="4">ATCC 17023 / DSM 158 / JCM 6121 / CCUG 31486 / LMG 2827 / NBRC 12203 / NCIMB 8253 / ATH 2.4.1.</strain>
    </source>
</reference>
<feature type="region of interest" description="Disordered" evidence="1">
    <location>
        <begin position="1"/>
        <end position="26"/>
    </location>
</feature>
<dbReference type="InterPro" id="IPR025475">
    <property type="entry name" value="DUF4326"/>
</dbReference>
<organism evidence="3 4">
    <name type="scientific">Cereibacter sphaeroides (strain ATCC 17023 / DSM 158 / JCM 6121 / CCUG 31486 / LMG 2827 / NBRC 12203 / NCIMB 8253 / ATH 2.4.1.)</name>
    <name type="common">Rhodobacter sphaeroides</name>
    <dbReference type="NCBI Taxonomy" id="272943"/>
    <lineage>
        <taxon>Bacteria</taxon>
        <taxon>Pseudomonadati</taxon>
        <taxon>Pseudomonadota</taxon>
        <taxon>Alphaproteobacteria</taxon>
        <taxon>Rhodobacterales</taxon>
        <taxon>Paracoccaceae</taxon>
        <taxon>Cereibacter</taxon>
    </lineage>
</organism>
<feature type="domain" description="DUF4326" evidence="2">
    <location>
        <begin position="34"/>
        <end position="137"/>
    </location>
</feature>
<proteinExistence type="predicted"/>
<feature type="compositionally biased region" description="Low complexity" evidence="1">
    <location>
        <begin position="1"/>
        <end position="16"/>
    </location>
</feature>
<gene>
    <name evidence="3" type="ORF">RSP_3793</name>
</gene>